<dbReference type="PIRSF" id="PIRSF031802">
    <property type="entry name" value="UCP031802"/>
    <property type="match status" value="1"/>
</dbReference>
<evidence type="ECO:0000259" key="7">
    <source>
        <dbReference type="Pfam" id="PF07219"/>
    </source>
</evidence>
<feature type="region of interest" description="Disordered" evidence="5">
    <location>
        <begin position="445"/>
        <end position="605"/>
    </location>
</feature>
<gene>
    <name evidence="8" type="ORF">C0081_15470</name>
</gene>
<dbReference type="SUPFAM" id="SSF48452">
    <property type="entry name" value="TPR-like"/>
    <property type="match status" value="1"/>
</dbReference>
<dbReference type="OrthoDB" id="9798343at2"/>
<keyword evidence="4 6" id="KW-0472">Membrane</keyword>
<feature type="transmembrane region" description="Helical" evidence="6">
    <location>
        <begin position="41"/>
        <end position="64"/>
    </location>
</feature>
<name>A0A2N5XP60_9HYPH</name>
<protein>
    <recommendedName>
        <fullName evidence="7">HemY N-terminal domain-containing protein</fullName>
    </recommendedName>
</protein>
<feature type="transmembrane region" description="Helical" evidence="6">
    <location>
        <begin position="85"/>
        <end position="105"/>
    </location>
</feature>
<dbReference type="Pfam" id="PF07219">
    <property type="entry name" value="HemY_N"/>
    <property type="match status" value="1"/>
</dbReference>
<evidence type="ECO:0000256" key="4">
    <source>
        <dbReference type="ARBA" id="ARBA00023136"/>
    </source>
</evidence>
<dbReference type="InterPro" id="IPR011990">
    <property type="entry name" value="TPR-like_helical_dom_sf"/>
</dbReference>
<proteinExistence type="predicted"/>
<comment type="caution">
    <text evidence="8">The sequence shown here is derived from an EMBL/GenBank/DDBJ whole genome shotgun (WGS) entry which is preliminary data.</text>
</comment>
<feature type="compositionally biased region" description="Basic and acidic residues" evidence="5">
    <location>
        <begin position="551"/>
        <end position="589"/>
    </location>
</feature>
<reference evidence="8 9" key="1">
    <citation type="submission" date="2018-01" db="EMBL/GenBank/DDBJ databases">
        <title>The draft genome sequence of Cohaesibacter sp. H1304.</title>
        <authorList>
            <person name="Wang N.-N."/>
            <person name="Du Z.-J."/>
        </authorList>
    </citation>
    <scope>NUCLEOTIDE SEQUENCE [LARGE SCALE GENOMIC DNA]</scope>
    <source>
        <strain evidence="8 9">H1304</strain>
    </source>
</reference>
<evidence type="ECO:0000313" key="9">
    <source>
        <dbReference type="Proteomes" id="UP000234881"/>
    </source>
</evidence>
<evidence type="ECO:0000256" key="2">
    <source>
        <dbReference type="ARBA" id="ARBA00022692"/>
    </source>
</evidence>
<evidence type="ECO:0000256" key="1">
    <source>
        <dbReference type="ARBA" id="ARBA00004370"/>
    </source>
</evidence>
<dbReference type="InterPro" id="IPR010817">
    <property type="entry name" value="HemY_N"/>
</dbReference>
<keyword evidence="3 6" id="KW-1133">Transmembrane helix</keyword>
<dbReference type="Gene3D" id="1.25.40.10">
    <property type="entry name" value="Tetratricopeptide repeat domain"/>
    <property type="match status" value="1"/>
</dbReference>
<feature type="compositionally biased region" description="Polar residues" evidence="5">
    <location>
        <begin position="517"/>
        <end position="539"/>
    </location>
</feature>
<dbReference type="EMBL" id="PKUQ01000031">
    <property type="protein sequence ID" value="PLW76292.1"/>
    <property type="molecule type" value="Genomic_DNA"/>
</dbReference>
<dbReference type="InterPro" id="IPR016982">
    <property type="entry name" value="Mms48"/>
</dbReference>
<keyword evidence="9" id="KW-1185">Reference proteome</keyword>
<dbReference type="RefSeq" id="WP_101534726.1">
    <property type="nucleotide sequence ID" value="NZ_PKUQ01000031.1"/>
</dbReference>
<evidence type="ECO:0000256" key="5">
    <source>
        <dbReference type="SAM" id="MobiDB-lite"/>
    </source>
</evidence>
<comment type="subcellular location">
    <subcellularLocation>
        <location evidence="1">Membrane</location>
    </subcellularLocation>
</comment>
<evidence type="ECO:0000313" key="8">
    <source>
        <dbReference type="EMBL" id="PLW76292.1"/>
    </source>
</evidence>
<dbReference type="AlphaFoldDB" id="A0A2N5XP60"/>
<accession>A0A2N5XP60</accession>
<dbReference type="Proteomes" id="UP000234881">
    <property type="component" value="Unassembled WGS sequence"/>
</dbReference>
<sequence>MIRTLIFFAVLLGIAFGGSWLADRPGQIIIQWPWLDTGFEVSLLFGALMVVAAMGVAIALWVFVRSIWKSPGAIGGFFSGRRRDKGYKALSTGMIAVGVGDLALAKKHAVKARKLIGDEPMTLMLEAQTAQMAGDATKARQSFEAMLDQDETRALGRRGLYIEAQRRGDADEAMEMAKAATDEGKKTPGWAGTALFDMQTASEDWQGALITLSQNHSNKHVSKEQFRRQRAVLLTAQAFALEGEDNADVRMRPLLLEACKLAPGLVPAATKAADILNELKEYRKASKLIEAAWREEPHPELAMSYAYIKTGDTAVDRLKRIRSLYALMPDHLESKIAMARACLDAREWAEARNLIEPLAQSHLTPRLCMLMAELEEGESHDFGLVRQWLARAVGAHRDPAWTADGQVSDTWQPTSPLTGKLDVFEWKVPVREIAHAFQPILESSELDSDRKSNDDDLLLLPSKDDAEDMVDITDGPKVETEAAGVVADAEPDVEPSSEPATEPAEKPEILEAAAAPSATNSQDETVSDASLTNVDSTDTVDAENIKVASESSEHGKDAVPEKEKTAEGIKSKPKKVEFPMPHAPDDPGPKGDPVPPTPEKRFRLF</sequence>
<dbReference type="GO" id="GO:0016020">
    <property type="term" value="C:membrane"/>
    <property type="evidence" value="ECO:0007669"/>
    <property type="project" value="UniProtKB-SubCell"/>
</dbReference>
<evidence type="ECO:0000256" key="6">
    <source>
        <dbReference type="SAM" id="Phobius"/>
    </source>
</evidence>
<evidence type="ECO:0000256" key="3">
    <source>
        <dbReference type="ARBA" id="ARBA00022989"/>
    </source>
</evidence>
<organism evidence="8 9">
    <name type="scientific">Cohaesibacter celericrescens</name>
    <dbReference type="NCBI Taxonomy" id="2067669"/>
    <lineage>
        <taxon>Bacteria</taxon>
        <taxon>Pseudomonadati</taxon>
        <taxon>Pseudomonadota</taxon>
        <taxon>Alphaproteobacteria</taxon>
        <taxon>Hyphomicrobiales</taxon>
        <taxon>Cohaesibacteraceae</taxon>
    </lineage>
</organism>
<keyword evidence="2 6" id="KW-0812">Transmembrane</keyword>
<feature type="domain" description="HemY N-terminal" evidence="7">
    <location>
        <begin position="26"/>
        <end position="134"/>
    </location>
</feature>